<protein>
    <submittedName>
        <fullName evidence="1">Uncharacterized protein</fullName>
    </submittedName>
</protein>
<proteinExistence type="predicted"/>
<dbReference type="KEGG" id="egl:EGR_05031"/>
<dbReference type="RefSeq" id="XP_024351374.1">
    <property type="nucleotide sequence ID" value="XM_024494280.1"/>
</dbReference>
<gene>
    <name evidence="1" type="ORF">EGR_05031</name>
</gene>
<sequence length="285" mass="32481">MAASYNLERLFDHLFEVKYFCSIFRSLFFSQQATLLLNKLTLRLNPANLEMDKLSVLTLSRDICYLMGMPYLLIKPKLQPKFYCTSAKLTRNTSGNFGLTFLLWNWQGGFSPIHDSIELFNSGISIMILFEKMSLDEIITDNLADKFISNEIACYKLRQQLLGGRDLAVNISQRKEFLAVIFSPISNSLFLQIIPFDSLVVEFAFRLIFLYKFHLQNLFDHTQAPDVMEGAVGNSTTLGNKLILKTSLERRECGLSELGMAAQLMGILKLALLELNRLCNVSTQE</sequence>
<dbReference type="GeneID" id="36340746"/>
<dbReference type="AlphaFoldDB" id="W6UGS1"/>
<comment type="caution">
    <text evidence="1">The sequence shown here is derived from an EMBL/GenBank/DDBJ whole genome shotgun (WGS) entry which is preliminary data.</text>
</comment>
<reference evidence="1 2" key="1">
    <citation type="journal article" date="2013" name="Nat. Genet.">
        <title>The genome of the hydatid tapeworm Echinococcus granulosus.</title>
        <authorList>
            <person name="Zheng H."/>
            <person name="Zhang W."/>
            <person name="Zhang L."/>
            <person name="Zhang Z."/>
            <person name="Li J."/>
            <person name="Lu G."/>
            <person name="Zhu Y."/>
            <person name="Wang Y."/>
            <person name="Huang Y."/>
            <person name="Liu J."/>
            <person name="Kang H."/>
            <person name="Chen J."/>
            <person name="Wang L."/>
            <person name="Chen A."/>
            <person name="Yu S."/>
            <person name="Gao Z."/>
            <person name="Jin L."/>
            <person name="Gu W."/>
            <person name="Wang Z."/>
            <person name="Zhao L."/>
            <person name="Shi B."/>
            <person name="Wen H."/>
            <person name="Lin R."/>
            <person name="Jones M.K."/>
            <person name="Brejova B."/>
            <person name="Vinar T."/>
            <person name="Zhao G."/>
            <person name="McManus D.P."/>
            <person name="Chen Z."/>
            <person name="Zhou Y."/>
            <person name="Wang S."/>
        </authorList>
    </citation>
    <scope>NUCLEOTIDE SEQUENCE [LARGE SCALE GENOMIC DNA]</scope>
</reference>
<accession>W6UGS1</accession>
<keyword evidence="2" id="KW-1185">Reference proteome</keyword>
<name>W6UGS1_ECHGR</name>
<evidence type="ECO:0000313" key="1">
    <source>
        <dbReference type="EMBL" id="EUB60178.1"/>
    </source>
</evidence>
<dbReference type="EMBL" id="APAU02000034">
    <property type="protein sequence ID" value="EUB60178.1"/>
    <property type="molecule type" value="Genomic_DNA"/>
</dbReference>
<evidence type="ECO:0000313" key="2">
    <source>
        <dbReference type="Proteomes" id="UP000019149"/>
    </source>
</evidence>
<organism evidence="1 2">
    <name type="scientific">Echinococcus granulosus</name>
    <name type="common">Hydatid tapeworm</name>
    <dbReference type="NCBI Taxonomy" id="6210"/>
    <lineage>
        <taxon>Eukaryota</taxon>
        <taxon>Metazoa</taxon>
        <taxon>Spiralia</taxon>
        <taxon>Lophotrochozoa</taxon>
        <taxon>Platyhelminthes</taxon>
        <taxon>Cestoda</taxon>
        <taxon>Eucestoda</taxon>
        <taxon>Cyclophyllidea</taxon>
        <taxon>Taeniidae</taxon>
        <taxon>Echinococcus</taxon>
        <taxon>Echinococcus granulosus group</taxon>
    </lineage>
</organism>
<dbReference type="Proteomes" id="UP000019149">
    <property type="component" value="Unassembled WGS sequence"/>
</dbReference>
<dbReference type="CTD" id="36340746"/>